<protein>
    <submittedName>
        <fullName evidence="1">Uncharacterized protein</fullName>
    </submittedName>
</protein>
<dbReference type="EMBL" id="BEYQ01000013">
    <property type="protein sequence ID" value="GBD54569.1"/>
    <property type="molecule type" value="Genomic_DNA"/>
</dbReference>
<reference evidence="2" key="1">
    <citation type="submission" date="2017-12" db="EMBL/GenBank/DDBJ databases">
        <title>Improved Draft Genome Sequence of Microcystis aeruginosa NIES-298, a Microcystin-Producing Cyanobacterium from Lake Kasumigaura, Japan.</title>
        <authorList>
            <person name="Yamaguchi H."/>
            <person name="Suzuki S."/>
            <person name="Kawachi M."/>
        </authorList>
    </citation>
    <scope>NUCLEOTIDE SEQUENCE [LARGE SCALE GENOMIC DNA]</scope>
    <source>
        <strain evidence="2">NIES-298</strain>
    </source>
</reference>
<evidence type="ECO:0000313" key="2">
    <source>
        <dbReference type="Proteomes" id="UP000236321"/>
    </source>
</evidence>
<accession>A0A2H6BWM4</accession>
<dbReference type="RefSeq" id="WP_103113049.1">
    <property type="nucleotide sequence ID" value="NZ_BEIU01000014.1"/>
</dbReference>
<dbReference type="AlphaFoldDB" id="A0A2H6BWM4"/>
<gene>
    <name evidence="1" type="ORF">BGM30_36620</name>
</gene>
<dbReference type="Proteomes" id="UP000236321">
    <property type="component" value="Unassembled WGS sequence"/>
</dbReference>
<comment type="caution">
    <text evidence="1">The sequence shown here is derived from an EMBL/GenBank/DDBJ whole genome shotgun (WGS) entry which is preliminary data.</text>
</comment>
<name>A0A2H6BWM4_MICAE</name>
<evidence type="ECO:0000313" key="1">
    <source>
        <dbReference type="EMBL" id="GBD54569.1"/>
    </source>
</evidence>
<proteinExistence type="predicted"/>
<sequence length="119" mass="13793">MKIRFLLDENLSPKLKIAVQRINSTIDILRVGDADAPLLGTLDPNLLQYLELSQRLLITDNRSTIPNHLKDHWNTGGHTWGIIWLRPSGTISQWAESMILIWELTEAEEWIDRLDWIPL</sequence>
<organism evidence="1 2">
    <name type="scientific">Microcystis aeruginosa NIES-298</name>
    <dbReference type="NCBI Taxonomy" id="449468"/>
    <lineage>
        <taxon>Bacteria</taxon>
        <taxon>Bacillati</taxon>
        <taxon>Cyanobacteriota</taxon>
        <taxon>Cyanophyceae</taxon>
        <taxon>Oscillatoriophycideae</taxon>
        <taxon>Chroococcales</taxon>
        <taxon>Microcystaceae</taxon>
        <taxon>Microcystis</taxon>
    </lineage>
</organism>